<dbReference type="Pfam" id="PF00082">
    <property type="entry name" value="Peptidase_S8"/>
    <property type="match status" value="1"/>
</dbReference>
<dbReference type="EMBL" id="LAZR01001230">
    <property type="protein sequence ID" value="KKN48256.1"/>
    <property type="molecule type" value="Genomic_DNA"/>
</dbReference>
<organism evidence="2">
    <name type="scientific">marine sediment metagenome</name>
    <dbReference type="NCBI Taxonomy" id="412755"/>
    <lineage>
        <taxon>unclassified sequences</taxon>
        <taxon>metagenomes</taxon>
        <taxon>ecological metagenomes</taxon>
    </lineage>
</organism>
<dbReference type="InterPro" id="IPR036852">
    <property type="entry name" value="Peptidase_S8/S53_dom_sf"/>
</dbReference>
<proteinExistence type="predicted"/>
<name>A0A0F9TH19_9ZZZZ</name>
<dbReference type="GO" id="GO:0004252">
    <property type="term" value="F:serine-type endopeptidase activity"/>
    <property type="evidence" value="ECO:0007669"/>
    <property type="project" value="InterPro"/>
</dbReference>
<dbReference type="CDD" id="cd04847">
    <property type="entry name" value="Peptidases_S8_Subtilisin_like_2"/>
    <property type="match status" value="1"/>
</dbReference>
<comment type="caution">
    <text evidence="2">The sequence shown here is derived from an EMBL/GenBank/DDBJ whole genome shotgun (WGS) entry which is preliminary data.</text>
</comment>
<dbReference type="SUPFAM" id="SSF52743">
    <property type="entry name" value="Subtilisin-like"/>
    <property type="match status" value="1"/>
</dbReference>
<dbReference type="InterPro" id="IPR034074">
    <property type="entry name" value="Y4bN_pept_dom"/>
</dbReference>
<evidence type="ECO:0000313" key="2">
    <source>
        <dbReference type="EMBL" id="KKN48256.1"/>
    </source>
</evidence>
<accession>A0A0F9TH19</accession>
<dbReference type="GO" id="GO:0006508">
    <property type="term" value="P:proteolysis"/>
    <property type="evidence" value="ECO:0007669"/>
    <property type="project" value="InterPro"/>
</dbReference>
<dbReference type="AlphaFoldDB" id="A0A0F9TH19"/>
<evidence type="ECO:0000259" key="1">
    <source>
        <dbReference type="Pfam" id="PF00082"/>
    </source>
</evidence>
<sequence length="755" mass="85386">MNDSKEYLPIKVILPTSHDFKRPNIGGSTKDFTRFYDESRKTLLADLKHVKMYFEKIFTSSNLPSVARVTLREEAFAKSHKPESIFKDKTCPVFGTENFGELLITIMPNSLQNLIQTISTNDAFSVKNDVSKVLSIKPYTKEDALGKWTTNNLQRYLIENNLSSFKLRVFNHCDKNLDEKLHTAFLALFQKEKLQKPKMLFYSDKLNIFCINVSKSENMIDQLSSFVGTQSIDVFEQFTIQTQTIPIRTISEDDIPPPSPNIEYPVVGIIDTGTDPSNSHLQAWIERRDDSLVPINNQDNEHGSLVAGLLINGRSLNHNHNEFPTGHAKIVDVVVMSKSGIIFENQLINSIKHAFKSHPDVKIWNLSLSVKKQCRNDCFSDFAIALDSLQDQYNVLVINCTGNYDQTPLHDWRRPDLNNEDRLFRPGDSLRSITVGSIAHLSCSDACARKGDPSPFTRKGPGAAFVPKPEVSHFGGNAKRNLNFAQIGVLSTNGSAQIAETIGTSFASPLVALTAAQLQKALEEIPSRHLTKAFIIHSAILNSPDISAEDLPFKGFGKPPSVEEILHCHPWEATLIFDLNLPFSYRHFQKVDFPIPPCLHRNGKIFGEIILTLVYDPPVDPNDGAAYSQINVNVSLGIVGISNSKYCRKVIPYPKNYRELYEKYQIEHGFKWSPVKAYRSKFKRLNLGKTWRINLEMFARKPSSAQDQPVALIATIRDPEREQPVYNEVVQMMNRVGWITQNLQVKEAIRIRSVR</sequence>
<feature type="domain" description="Peptidase S8/S53" evidence="1">
    <location>
        <begin position="266"/>
        <end position="539"/>
    </location>
</feature>
<reference evidence="2" key="1">
    <citation type="journal article" date="2015" name="Nature">
        <title>Complex archaea that bridge the gap between prokaryotes and eukaryotes.</title>
        <authorList>
            <person name="Spang A."/>
            <person name="Saw J.H."/>
            <person name="Jorgensen S.L."/>
            <person name="Zaremba-Niedzwiedzka K."/>
            <person name="Martijn J."/>
            <person name="Lind A.E."/>
            <person name="van Eijk R."/>
            <person name="Schleper C."/>
            <person name="Guy L."/>
            <person name="Ettema T.J."/>
        </authorList>
    </citation>
    <scope>NUCLEOTIDE SEQUENCE</scope>
</reference>
<protein>
    <recommendedName>
        <fullName evidence="1">Peptidase S8/S53 domain-containing protein</fullName>
    </recommendedName>
</protein>
<gene>
    <name evidence="2" type="ORF">LCGC14_0654680</name>
</gene>
<dbReference type="InterPro" id="IPR000209">
    <property type="entry name" value="Peptidase_S8/S53_dom"/>
</dbReference>
<dbReference type="Gene3D" id="3.40.50.200">
    <property type="entry name" value="Peptidase S8/S53 domain"/>
    <property type="match status" value="1"/>
</dbReference>